<gene>
    <name evidence="2" type="ORF">D0862_01138</name>
</gene>
<evidence type="ECO:0000313" key="3">
    <source>
        <dbReference type="Proteomes" id="UP000281468"/>
    </source>
</evidence>
<proteinExistence type="predicted"/>
<accession>A0A3M7HU03</accession>
<protein>
    <submittedName>
        <fullName evidence="2">Uncharacterized protein</fullName>
    </submittedName>
</protein>
<dbReference type="Proteomes" id="UP000281468">
    <property type="component" value="Unassembled WGS sequence"/>
</dbReference>
<evidence type="ECO:0000313" key="2">
    <source>
        <dbReference type="EMBL" id="RMZ16820.1"/>
    </source>
</evidence>
<organism evidence="2 3">
    <name type="scientific">Hortaea werneckii</name>
    <name type="common">Black yeast</name>
    <name type="synonym">Cladosporium werneckii</name>
    <dbReference type="NCBI Taxonomy" id="91943"/>
    <lineage>
        <taxon>Eukaryota</taxon>
        <taxon>Fungi</taxon>
        <taxon>Dikarya</taxon>
        <taxon>Ascomycota</taxon>
        <taxon>Pezizomycotina</taxon>
        <taxon>Dothideomycetes</taxon>
        <taxon>Dothideomycetidae</taxon>
        <taxon>Mycosphaerellales</taxon>
        <taxon>Teratosphaeriaceae</taxon>
        <taxon>Hortaea</taxon>
    </lineage>
</organism>
<sequence>MADKALFHLRRAHNSLLRIRLSRNFFSSDSEPPKQPTYEQQVGFLQAEDQKYLVQTEKHIDTLIAQIRQLNKHIVSQQPLQTVQRNPNIPPYILGHQRARVRDVPNDAQAVIRGLEHIKAHLTDLQYEPYPDRTQDNVSAPNRDPKKVGTGHSDSRPWEQVMASMTTGEKEDMLKSMLLEEEAATERLRRDSLRLVQMSKLIEAMSRKGRSVDEPVRHGDPFKASNSAAAGGDGTGARKAAGSAEAGGKREGSRAKERDREKEREEKPEVVETPAKSKPALGLGDLQRKLEESFSKIGG</sequence>
<comment type="caution">
    <text evidence="2">The sequence shown here is derived from an EMBL/GenBank/DDBJ whole genome shotgun (WGS) entry which is preliminary data.</text>
</comment>
<dbReference type="EMBL" id="QWIQ01000016">
    <property type="protein sequence ID" value="RMZ16820.1"/>
    <property type="molecule type" value="Genomic_DNA"/>
</dbReference>
<feature type="region of interest" description="Disordered" evidence="1">
    <location>
        <begin position="129"/>
        <end position="159"/>
    </location>
</feature>
<feature type="compositionally biased region" description="Basic and acidic residues" evidence="1">
    <location>
        <begin position="210"/>
        <end position="221"/>
    </location>
</feature>
<reference evidence="2 3" key="1">
    <citation type="journal article" date="2018" name="BMC Genomics">
        <title>Genomic evidence for intraspecific hybridization in a clonal and extremely halotolerant yeast.</title>
        <authorList>
            <person name="Gostincar C."/>
            <person name="Stajich J.E."/>
            <person name="Zupancic J."/>
            <person name="Zalar P."/>
            <person name="Gunde-Cimerman N."/>
        </authorList>
    </citation>
    <scope>NUCLEOTIDE SEQUENCE [LARGE SCALE GENOMIC DNA]</scope>
    <source>
        <strain evidence="2 3">EXF-171</strain>
    </source>
</reference>
<feature type="region of interest" description="Disordered" evidence="1">
    <location>
        <begin position="206"/>
        <end position="287"/>
    </location>
</feature>
<feature type="compositionally biased region" description="Basic and acidic residues" evidence="1">
    <location>
        <begin position="143"/>
        <end position="157"/>
    </location>
</feature>
<name>A0A3M7HU03_HORWE</name>
<evidence type="ECO:0000256" key="1">
    <source>
        <dbReference type="SAM" id="MobiDB-lite"/>
    </source>
</evidence>
<dbReference type="AlphaFoldDB" id="A0A3M7HU03"/>
<feature type="compositionally biased region" description="Basic and acidic residues" evidence="1">
    <location>
        <begin position="247"/>
        <end position="270"/>
    </location>
</feature>